<dbReference type="InterPro" id="IPR051517">
    <property type="entry name" value="IFITM_antiviral_protein"/>
</dbReference>
<keyword evidence="3 7" id="KW-0812">Transmembrane</keyword>
<evidence type="ECO:0000256" key="2">
    <source>
        <dbReference type="ARBA" id="ARBA00006843"/>
    </source>
</evidence>
<dbReference type="GO" id="GO:0005886">
    <property type="term" value="C:plasma membrane"/>
    <property type="evidence" value="ECO:0007669"/>
    <property type="project" value="TreeGrafter"/>
</dbReference>
<accession>A0A8C6SF41</accession>
<keyword evidence="9" id="KW-1185">Reference proteome</keyword>
<dbReference type="Pfam" id="PF04505">
    <property type="entry name" value="CD225"/>
    <property type="match status" value="1"/>
</dbReference>
<evidence type="ECO:0000256" key="6">
    <source>
        <dbReference type="SAM" id="MobiDB-lite"/>
    </source>
</evidence>
<name>A0A8C6SF41_9GOBI</name>
<evidence type="ECO:0000256" key="7">
    <source>
        <dbReference type="SAM" id="Phobius"/>
    </source>
</evidence>
<reference evidence="8" key="1">
    <citation type="submission" date="2025-08" db="UniProtKB">
        <authorList>
            <consortium name="Ensembl"/>
        </authorList>
    </citation>
    <scope>IDENTIFICATION</scope>
</reference>
<sequence length="128" mass="14510">NRPGPTTKPLLLPVHSHSSVRGRDTTQPPLLLHQENEPPWKCPDHFIWSLCCFLYSNPFCLGLAALIHSVKVSSDGDIEGARGHGTTPVEKIKSNIIHVFVFCYLLFMYYFIYRIPNYNANCISVSYS</sequence>
<keyword evidence="5 7" id="KW-0472">Membrane</keyword>
<evidence type="ECO:0000256" key="1">
    <source>
        <dbReference type="ARBA" id="ARBA00004370"/>
    </source>
</evidence>
<evidence type="ECO:0000313" key="9">
    <source>
        <dbReference type="Proteomes" id="UP000694523"/>
    </source>
</evidence>
<evidence type="ECO:0000256" key="5">
    <source>
        <dbReference type="ARBA" id="ARBA00023136"/>
    </source>
</evidence>
<keyword evidence="4 7" id="KW-1133">Transmembrane helix</keyword>
<comment type="similarity">
    <text evidence="2">Belongs to the CD225/Dispanin family.</text>
</comment>
<feature type="transmembrane region" description="Helical" evidence="7">
    <location>
        <begin position="46"/>
        <end position="67"/>
    </location>
</feature>
<dbReference type="AlphaFoldDB" id="A0A8C6SF41"/>
<dbReference type="Ensembl" id="ENSNMLT00000006814.1">
    <property type="protein sequence ID" value="ENSNMLP00000005940.1"/>
    <property type="gene ID" value="ENSNMLG00000004373.1"/>
</dbReference>
<dbReference type="PANTHER" id="PTHR13999:SF31">
    <property type="entry name" value="IFITM1-RELATED"/>
    <property type="match status" value="1"/>
</dbReference>
<evidence type="ECO:0000313" key="8">
    <source>
        <dbReference type="Ensembl" id="ENSNMLP00000005940.1"/>
    </source>
</evidence>
<dbReference type="Proteomes" id="UP000694523">
    <property type="component" value="Unplaced"/>
</dbReference>
<comment type="subcellular location">
    <subcellularLocation>
        <location evidence="1">Membrane</location>
    </subcellularLocation>
</comment>
<feature type="transmembrane region" description="Helical" evidence="7">
    <location>
        <begin position="96"/>
        <end position="113"/>
    </location>
</feature>
<dbReference type="InterPro" id="IPR007593">
    <property type="entry name" value="CD225/Dispanin_fam"/>
</dbReference>
<protein>
    <submittedName>
        <fullName evidence="8">Uncharacterized protein</fullName>
    </submittedName>
</protein>
<feature type="region of interest" description="Disordered" evidence="6">
    <location>
        <begin position="1"/>
        <end position="24"/>
    </location>
</feature>
<evidence type="ECO:0000256" key="3">
    <source>
        <dbReference type="ARBA" id="ARBA00022692"/>
    </source>
</evidence>
<reference evidence="8" key="2">
    <citation type="submission" date="2025-09" db="UniProtKB">
        <authorList>
            <consortium name="Ensembl"/>
        </authorList>
    </citation>
    <scope>IDENTIFICATION</scope>
</reference>
<dbReference type="PANTHER" id="PTHR13999">
    <property type="entry name" value="INTERFERON INDUCIBLE TRANSMEMBRANE PROTEIN"/>
    <property type="match status" value="1"/>
</dbReference>
<proteinExistence type="inferred from homology"/>
<evidence type="ECO:0000256" key="4">
    <source>
        <dbReference type="ARBA" id="ARBA00022989"/>
    </source>
</evidence>
<organism evidence="8 9">
    <name type="scientific">Neogobius melanostomus</name>
    <name type="common">round goby</name>
    <dbReference type="NCBI Taxonomy" id="47308"/>
    <lineage>
        <taxon>Eukaryota</taxon>
        <taxon>Metazoa</taxon>
        <taxon>Chordata</taxon>
        <taxon>Craniata</taxon>
        <taxon>Vertebrata</taxon>
        <taxon>Euteleostomi</taxon>
        <taxon>Actinopterygii</taxon>
        <taxon>Neopterygii</taxon>
        <taxon>Teleostei</taxon>
        <taxon>Neoteleostei</taxon>
        <taxon>Acanthomorphata</taxon>
        <taxon>Gobiaria</taxon>
        <taxon>Gobiiformes</taxon>
        <taxon>Gobioidei</taxon>
        <taxon>Gobiidae</taxon>
        <taxon>Benthophilinae</taxon>
        <taxon>Neogobiini</taxon>
        <taxon>Neogobius</taxon>
    </lineage>
</organism>